<dbReference type="Gene3D" id="1.20.1050.90">
    <property type="entry name" value="RecF/RecN/SMC, N-terminal domain"/>
    <property type="match status" value="1"/>
</dbReference>
<feature type="domain" description="RecF/RecN/SMC N-terminal" evidence="7">
    <location>
        <begin position="3"/>
        <end position="344"/>
    </location>
</feature>
<evidence type="ECO:0000256" key="6">
    <source>
        <dbReference type="HAMAP-Rule" id="MF_00365"/>
    </source>
</evidence>
<dbReference type="InterPro" id="IPR001238">
    <property type="entry name" value="DNA-binding_RecF"/>
</dbReference>
<dbReference type="NCBIfam" id="TIGR00611">
    <property type="entry name" value="recf"/>
    <property type="match status" value="1"/>
</dbReference>
<dbReference type="Gene3D" id="3.40.50.300">
    <property type="entry name" value="P-loop containing nucleotide triphosphate hydrolases"/>
    <property type="match status" value="1"/>
</dbReference>
<comment type="subcellular location">
    <subcellularLocation>
        <location evidence="6">Cytoplasm</location>
    </subcellularLocation>
</comment>
<feature type="binding site" evidence="6">
    <location>
        <begin position="30"/>
        <end position="37"/>
    </location>
    <ligand>
        <name>ATP</name>
        <dbReference type="ChEBI" id="CHEBI:30616"/>
    </ligand>
</feature>
<evidence type="ECO:0000313" key="9">
    <source>
        <dbReference type="Proteomes" id="UP000315525"/>
    </source>
</evidence>
<dbReference type="InterPro" id="IPR027417">
    <property type="entry name" value="P-loop_NTPase"/>
</dbReference>
<keyword evidence="2 6" id="KW-0235">DNA replication</keyword>
<dbReference type="PANTHER" id="PTHR32182">
    <property type="entry name" value="DNA REPLICATION AND REPAIR PROTEIN RECF"/>
    <property type="match status" value="1"/>
</dbReference>
<keyword evidence="1 6" id="KW-0963">Cytoplasm</keyword>
<accession>A0A523UNX1</accession>
<dbReference type="GO" id="GO:0003697">
    <property type="term" value="F:single-stranded DNA binding"/>
    <property type="evidence" value="ECO:0007669"/>
    <property type="project" value="UniProtKB-UniRule"/>
</dbReference>
<dbReference type="PANTHER" id="PTHR32182:SF0">
    <property type="entry name" value="DNA REPLICATION AND REPAIR PROTEIN RECF"/>
    <property type="match status" value="1"/>
</dbReference>
<dbReference type="HAMAP" id="MF_00365">
    <property type="entry name" value="RecF"/>
    <property type="match status" value="1"/>
</dbReference>
<proteinExistence type="inferred from homology"/>
<keyword evidence="5 6" id="KW-0238">DNA-binding</keyword>
<evidence type="ECO:0000259" key="7">
    <source>
        <dbReference type="Pfam" id="PF02463"/>
    </source>
</evidence>
<dbReference type="SUPFAM" id="SSF52540">
    <property type="entry name" value="P-loop containing nucleoside triphosphate hydrolases"/>
    <property type="match status" value="1"/>
</dbReference>
<keyword evidence="6" id="KW-0227">DNA damage</keyword>
<evidence type="ECO:0000256" key="3">
    <source>
        <dbReference type="ARBA" id="ARBA00022741"/>
    </source>
</evidence>
<sequence>MRLDRLKLRNFRNFNDTDLTFPNRANLFVGPNGGGKTNLLESINYLSVAKSHRGGRDRDLIKFGQESLRVEGTGKSDHGQVKVEIALTSQEKRIWLNSSQLSVSELVGTLPVVPLSSDDIETTRGAPLLRRRFVDMILSFLKPSYFAALLSYRRALQQRNRILTDAKTYNKRYESIESWDAQLIQFGSELIRFRMGFASELSRLASEYYEQIAAEGESYELTYVPSFPVEESSIEDSFADHLRKSRDLERDRGMTVVGPHRDDFAQRLNDKDMRRFASEGQQRTASTSMKLAGAELVHEGVGEWPIVLFDEVFAELDSERCERIGKAIDKFDQVFIATAKLETIPHLQFDKFFVEQGAVRTAG</sequence>
<dbReference type="GO" id="GO:0005524">
    <property type="term" value="F:ATP binding"/>
    <property type="evidence" value="ECO:0007669"/>
    <property type="project" value="UniProtKB-UniRule"/>
</dbReference>
<dbReference type="AlphaFoldDB" id="A0A523UNX1"/>
<reference evidence="8 9" key="1">
    <citation type="submission" date="2019-03" db="EMBL/GenBank/DDBJ databases">
        <title>Metabolic potential of uncultured bacteria and archaea associated with petroleum seepage in deep-sea sediments.</title>
        <authorList>
            <person name="Dong X."/>
            <person name="Hubert C."/>
        </authorList>
    </citation>
    <scope>NUCLEOTIDE SEQUENCE [LARGE SCALE GENOMIC DNA]</scope>
    <source>
        <strain evidence="8">E44_bin18</strain>
    </source>
</reference>
<dbReference type="EMBL" id="SOJN01000137">
    <property type="protein sequence ID" value="TET44135.1"/>
    <property type="molecule type" value="Genomic_DNA"/>
</dbReference>
<dbReference type="Pfam" id="PF02463">
    <property type="entry name" value="SMC_N"/>
    <property type="match status" value="1"/>
</dbReference>
<comment type="caution">
    <text evidence="8">The sequence shown here is derived from an EMBL/GenBank/DDBJ whole genome shotgun (WGS) entry which is preliminary data.</text>
</comment>
<keyword evidence="6" id="KW-0234">DNA repair</keyword>
<gene>
    <name evidence="6 8" type="primary">recF</name>
    <name evidence="8" type="ORF">E3J62_11175</name>
</gene>
<evidence type="ECO:0000256" key="5">
    <source>
        <dbReference type="ARBA" id="ARBA00023125"/>
    </source>
</evidence>
<dbReference type="GO" id="GO:0000731">
    <property type="term" value="P:DNA synthesis involved in DNA repair"/>
    <property type="evidence" value="ECO:0007669"/>
    <property type="project" value="TreeGrafter"/>
</dbReference>
<dbReference type="GO" id="GO:0006260">
    <property type="term" value="P:DNA replication"/>
    <property type="evidence" value="ECO:0007669"/>
    <property type="project" value="UniProtKB-UniRule"/>
</dbReference>
<evidence type="ECO:0000256" key="1">
    <source>
        <dbReference type="ARBA" id="ARBA00022490"/>
    </source>
</evidence>
<keyword evidence="3 6" id="KW-0547">Nucleotide-binding</keyword>
<dbReference type="GO" id="GO:0005737">
    <property type="term" value="C:cytoplasm"/>
    <property type="evidence" value="ECO:0007669"/>
    <property type="project" value="UniProtKB-SubCell"/>
</dbReference>
<organism evidence="8 9">
    <name type="scientific">candidate division TA06 bacterium</name>
    <dbReference type="NCBI Taxonomy" id="2250710"/>
    <lineage>
        <taxon>Bacteria</taxon>
        <taxon>Bacteria division TA06</taxon>
    </lineage>
</organism>
<keyword evidence="6" id="KW-0742">SOS response</keyword>
<dbReference type="GO" id="GO:0009432">
    <property type="term" value="P:SOS response"/>
    <property type="evidence" value="ECO:0007669"/>
    <property type="project" value="UniProtKB-UniRule"/>
</dbReference>
<protein>
    <recommendedName>
        <fullName evidence="6">DNA replication and repair protein RecF</fullName>
    </recommendedName>
</protein>
<evidence type="ECO:0000256" key="4">
    <source>
        <dbReference type="ARBA" id="ARBA00022840"/>
    </source>
</evidence>
<keyword evidence="4 6" id="KW-0067">ATP-binding</keyword>
<evidence type="ECO:0000256" key="2">
    <source>
        <dbReference type="ARBA" id="ARBA00022705"/>
    </source>
</evidence>
<comment type="similarity">
    <text evidence="6">Belongs to the RecF family.</text>
</comment>
<evidence type="ECO:0000313" key="8">
    <source>
        <dbReference type="EMBL" id="TET44135.1"/>
    </source>
</evidence>
<dbReference type="InterPro" id="IPR003395">
    <property type="entry name" value="RecF/RecN/SMC_N"/>
</dbReference>
<dbReference type="GO" id="GO:0006302">
    <property type="term" value="P:double-strand break repair"/>
    <property type="evidence" value="ECO:0007669"/>
    <property type="project" value="TreeGrafter"/>
</dbReference>
<dbReference type="Proteomes" id="UP000315525">
    <property type="component" value="Unassembled WGS sequence"/>
</dbReference>
<dbReference type="InterPro" id="IPR042174">
    <property type="entry name" value="RecF_2"/>
</dbReference>
<name>A0A523UNX1_UNCT6</name>
<comment type="function">
    <text evidence="6">The RecF protein is involved in DNA metabolism; it is required for DNA replication and normal SOS inducibility. RecF binds preferentially to single-stranded, linear DNA. It also seems to bind ATP.</text>
</comment>